<dbReference type="InterPro" id="IPR005152">
    <property type="entry name" value="Lipase_secreted"/>
</dbReference>
<dbReference type="EMBL" id="QQBC01000004">
    <property type="protein sequence ID" value="RDI66859.1"/>
    <property type="molecule type" value="Genomic_DNA"/>
</dbReference>
<accession>A0A370I817</accession>
<evidence type="ECO:0000313" key="3">
    <source>
        <dbReference type="Proteomes" id="UP000254869"/>
    </source>
</evidence>
<keyword evidence="3" id="KW-1185">Reference proteome</keyword>
<dbReference type="GO" id="GO:0004806">
    <property type="term" value="F:triacylglycerol lipase activity"/>
    <property type="evidence" value="ECO:0007669"/>
    <property type="project" value="InterPro"/>
</dbReference>
<name>A0A370I817_9NOCA</name>
<protein>
    <submittedName>
        <fullName evidence="2">Secretory lipase</fullName>
    </submittedName>
</protein>
<organism evidence="2 3">
    <name type="scientific">Nocardia pseudobrasiliensis</name>
    <dbReference type="NCBI Taxonomy" id="45979"/>
    <lineage>
        <taxon>Bacteria</taxon>
        <taxon>Bacillati</taxon>
        <taxon>Actinomycetota</taxon>
        <taxon>Actinomycetes</taxon>
        <taxon>Mycobacteriales</taxon>
        <taxon>Nocardiaceae</taxon>
        <taxon>Nocardia</taxon>
    </lineage>
</organism>
<dbReference type="PIRSF" id="PIRSF029171">
    <property type="entry name" value="Esterase_LipA"/>
    <property type="match status" value="1"/>
</dbReference>
<dbReference type="STRING" id="1210086.GCA_001613105_01808"/>
<keyword evidence="1" id="KW-0732">Signal</keyword>
<dbReference type="SUPFAM" id="SSF53474">
    <property type="entry name" value="alpha/beta-Hydrolases"/>
    <property type="match status" value="1"/>
</dbReference>
<dbReference type="GO" id="GO:0016042">
    <property type="term" value="P:lipid catabolic process"/>
    <property type="evidence" value="ECO:0007669"/>
    <property type="project" value="InterPro"/>
</dbReference>
<feature type="signal peptide" evidence="1">
    <location>
        <begin position="1"/>
        <end position="26"/>
    </location>
</feature>
<dbReference type="PANTHER" id="PTHR34853">
    <property type="match status" value="1"/>
</dbReference>
<comment type="caution">
    <text evidence="2">The sequence shown here is derived from an EMBL/GenBank/DDBJ whole genome shotgun (WGS) entry which is preliminary data.</text>
</comment>
<dbReference type="InterPro" id="IPR029058">
    <property type="entry name" value="AB_hydrolase_fold"/>
</dbReference>
<feature type="chain" id="PRO_5016746794" evidence="1">
    <location>
        <begin position="27"/>
        <end position="462"/>
    </location>
</feature>
<sequence length="462" mass="48618">MRFRTAAVAGILFVLVGTVATGGAHAVPMRSDVPVQPLPVMVVPPEMDPFYKAPADVIADTPPGGIIKARQITPALLSVAPFNIDAWQVLYRTNDSRGNAVATVTTLLKPRGPAPEGGFKLLSYQVAEDSTAQYCAMSYVVQQGSIPADYVNSAETSLAVALGISQGWAVAIPDYQGPNSAYGAAILGGQATLDGIRAAESFAPLQLTAGAATPVGLMGYSGGTIPTGWVAEHHDVYAPELNIAGVSIGGVAMGDLKAVLRFNNSNLGAGLIGAALHGFATEYPEVQQAFDTQYDWFGRFMTSVKGLLCHPMGSALFPFWNFLGSYTGPGDPLEVPALSAAITAQQLGQHTPDVPMYIYHAQNDEFIPNAGTDRVVDGYCADPNASVTYTREFLAEHIIGIMGWLPDGYQFIIDRLNGVPAAKGCTITSPFTSFSTGDFVKLLGDKWPAIAGLLTGYPVGAR</sequence>
<proteinExistence type="predicted"/>
<dbReference type="Pfam" id="PF03583">
    <property type="entry name" value="LIP"/>
    <property type="match status" value="1"/>
</dbReference>
<dbReference type="RefSeq" id="WP_067994627.1">
    <property type="nucleotide sequence ID" value="NZ_QQBC01000004.1"/>
</dbReference>
<evidence type="ECO:0000313" key="2">
    <source>
        <dbReference type="EMBL" id="RDI66859.1"/>
    </source>
</evidence>
<dbReference type="Gene3D" id="1.10.260.130">
    <property type="match status" value="1"/>
</dbReference>
<reference evidence="2 3" key="1">
    <citation type="submission" date="2018-07" db="EMBL/GenBank/DDBJ databases">
        <title>Genomic Encyclopedia of Type Strains, Phase IV (KMG-IV): sequencing the most valuable type-strain genomes for metagenomic binning, comparative biology and taxonomic classification.</title>
        <authorList>
            <person name="Goeker M."/>
        </authorList>
    </citation>
    <scope>NUCLEOTIDE SEQUENCE [LARGE SCALE GENOMIC DNA]</scope>
    <source>
        <strain evidence="2 3">DSM 44290</strain>
    </source>
</reference>
<dbReference type="Proteomes" id="UP000254869">
    <property type="component" value="Unassembled WGS sequence"/>
</dbReference>
<dbReference type="AlphaFoldDB" id="A0A370I817"/>
<evidence type="ECO:0000256" key="1">
    <source>
        <dbReference type="SAM" id="SignalP"/>
    </source>
</evidence>
<dbReference type="PANTHER" id="PTHR34853:SF1">
    <property type="entry name" value="LIPASE 5"/>
    <property type="match status" value="1"/>
</dbReference>
<gene>
    <name evidence="2" type="ORF">DFR76_104612</name>
</gene>
<dbReference type="Gene3D" id="3.40.50.1820">
    <property type="entry name" value="alpha/beta hydrolase"/>
    <property type="match status" value="1"/>
</dbReference>